<feature type="transmembrane region" description="Helical" evidence="1">
    <location>
        <begin position="916"/>
        <end position="937"/>
    </location>
</feature>
<name>A0A937M2Q5_9GAMM</name>
<keyword evidence="1" id="KW-0472">Membrane</keyword>
<feature type="transmembrane region" description="Helical" evidence="1">
    <location>
        <begin position="465"/>
        <end position="492"/>
    </location>
</feature>
<proteinExistence type="predicted"/>
<keyword evidence="1" id="KW-1133">Transmembrane helix</keyword>
<dbReference type="Pfam" id="PF00873">
    <property type="entry name" value="ACR_tran"/>
    <property type="match status" value="1"/>
</dbReference>
<feature type="transmembrane region" description="Helical" evidence="1">
    <location>
        <begin position="390"/>
        <end position="410"/>
    </location>
</feature>
<protein>
    <submittedName>
        <fullName evidence="2">Efflux RND transporter permease subunit</fullName>
    </submittedName>
</protein>
<dbReference type="GO" id="GO:0005886">
    <property type="term" value="C:plasma membrane"/>
    <property type="evidence" value="ECO:0007669"/>
    <property type="project" value="TreeGrafter"/>
</dbReference>
<feature type="transmembrane region" description="Helical" evidence="1">
    <location>
        <begin position="991"/>
        <end position="1015"/>
    </location>
</feature>
<dbReference type="Gene3D" id="1.20.1640.10">
    <property type="entry name" value="Multidrug efflux transporter AcrB transmembrane domain"/>
    <property type="match status" value="2"/>
</dbReference>
<dbReference type="SUPFAM" id="SSF82693">
    <property type="entry name" value="Multidrug efflux transporter AcrB pore domain, PN1, PN2, PC1 and PC2 subdomains"/>
    <property type="match status" value="1"/>
</dbReference>
<dbReference type="Gene3D" id="3.30.2090.10">
    <property type="entry name" value="Multidrug efflux transporter AcrB TolC docking domain, DN and DC subdomains"/>
    <property type="match status" value="2"/>
</dbReference>
<feature type="transmembrane region" description="Helical" evidence="1">
    <location>
        <begin position="864"/>
        <end position="883"/>
    </location>
</feature>
<dbReference type="Gene3D" id="3.30.70.1440">
    <property type="entry name" value="Multidrug efflux transporter AcrB pore domain"/>
    <property type="match status" value="1"/>
</dbReference>
<dbReference type="PANTHER" id="PTHR32063">
    <property type="match status" value="1"/>
</dbReference>
<feature type="transmembrane region" description="Helical" evidence="1">
    <location>
        <begin position="338"/>
        <end position="357"/>
    </location>
</feature>
<accession>A0A937M2Q5</accession>
<feature type="transmembrane region" description="Helical" evidence="1">
    <location>
        <begin position="364"/>
        <end position="384"/>
    </location>
</feature>
<dbReference type="InterPro" id="IPR027463">
    <property type="entry name" value="AcrB_DN_DC_subdom"/>
</dbReference>
<dbReference type="Proteomes" id="UP000705230">
    <property type="component" value="Unassembled WGS sequence"/>
</dbReference>
<dbReference type="SUPFAM" id="SSF82866">
    <property type="entry name" value="Multidrug efflux transporter AcrB transmembrane domain"/>
    <property type="match status" value="2"/>
</dbReference>
<feature type="transmembrane region" description="Helical" evidence="1">
    <location>
        <begin position="531"/>
        <end position="549"/>
    </location>
</feature>
<dbReference type="SUPFAM" id="SSF82714">
    <property type="entry name" value="Multidrug efflux transporter AcrB TolC docking domain, DN and DC subdomains"/>
    <property type="match status" value="1"/>
</dbReference>
<gene>
    <name evidence="2" type="ORF">ISR29_05155</name>
</gene>
<evidence type="ECO:0000313" key="2">
    <source>
        <dbReference type="EMBL" id="MBL6903572.1"/>
    </source>
</evidence>
<evidence type="ECO:0000256" key="1">
    <source>
        <dbReference type="SAM" id="Phobius"/>
    </source>
</evidence>
<sequence length="1020" mass="111367">MNLVNIFIDRPRILILTLVFILLAGASSYISIPRQENPELAQRWASVIVIDPGSSAARLETQVITKLESGLQEIIEIKELDVNIQAGFAQMLVELKDSVPFDLIEATWSEVLDKISLVEPSLPKTASVELVRSSGPPISVLYALTWEGEGAAPIILMSRLGDELRRKLAFVNNTERTNLFGLADEEILVEIDTEKLALLNLSLAQVSQAIGNYDSKRPIGKTSDSNNEILLKVKENLINVSQIKDLPIQVIDGYGVIKLQDIASVSKQPYTPIEDIALSNGKRSVLVEAKASFGQRIDLYVGQADKVANEFRDILPDEIILENIYSESFYTKKMFNTLTNSVLSAIALVLLISFFLLGFRAALIVSAILPFTISMVLIGCRFLEMPLHQTSITGIIIALGLLIDNGIIVVEDYKHRRSSGLEPRDAINKTIHQLVVPLLAATFTTVFAFLPIATGEGSSTEFVGGMAVTVILAITSSLFLALTIVPVMMAYLEKVTFFNKISFNQNGYSNKMLLDKYRALLSWAYFKPRRAMGIALFLPILGFTLFNTLPRDFFPAQDRNMFRVTIELPMNSTALETEKKVYEIREQIFKTGIVESDVWFIGRMLPRILYNVVAGDSKTGSNHVAEGVYFSTSFNDMMPILPDLAKQLSKDNPDIEVRVDKFYSGPPVFAAIDYAIKGDDPEVLQLLGEKLELIISKAPNISSTNAALSSYETNIEIDLNNSNMALSAKQMETILIELAAANNGIVVGSMLDGNKDLSIRVKSLGGVNSSIENVGMLTLSGPASLDYVESFGQTVLTRTSEFIQRNNGEKKNSVQGKIWTGKLASGVESSIKNDIEAFKESLPSGYSLESDGEAETAAESQGQIISSAAIFFVLIIIGLVAALNSFTQAGIILSVAILCVGLSFVGLVVGQQNYGFIATVGAIGLAGLAINDSIVVLSHIKEEAEKVALTKAQLVEIVIRSTRHVLTTSATTIGGFLPLLFASLFFRPLAWGMIVGVIGSSIIAVFYIPAMFIFLKKIKT</sequence>
<feature type="transmembrane region" description="Helical" evidence="1">
    <location>
        <begin position="965"/>
        <end position="985"/>
    </location>
</feature>
<dbReference type="GO" id="GO:0042910">
    <property type="term" value="F:xenobiotic transmembrane transporter activity"/>
    <property type="evidence" value="ECO:0007669"/>
    <property type="project" value="TreeGrafter"/>
</dbReference>
<organism evidence="2 3">
    <name type="scientific">SAR86 cluster bacterium</name>
    <dbReference type="NCBI Taxonomy" id="2030880"/>
    <lineage>
        <taxon>Bacteria</taxon>
        <taxon>Pseudomonadati</taxon>
        <taxon>Pseudomonadota</taxon>
        <taxon>Gammaproteobacteria</taxon>
        <taxon>SAR86 cluster</taxon>
    </lineage>
</organism>
<dbReference type="Gene3D" id="3.30.70.1430">
    <property type="entry name" value="Multidrug efflux transporter AcrB pore domain"/>
    <property type="match status" value="2"/>
</dbReference>
<keyword evidence="1" id="KW-0812">Transmembrane</keyword>
<dbReference type="InterPro" id="IPR001036">
    <property type="entry name" value="Acrflvin-R"/>
</dbReference>
<comment type="caution">
    <text evidence="2">The sequence shown here is derived from an EMBL/GenBank/DDBJ whole genome shotgun (WGS) entry which is preliminary data.</text>
</comment>
<dbReference type="Gene3D" id="3.30.70.1320">
    <property type="entry name" value="Multidrug efflux transporter AcrB pore domain like"/>
    <property type="match status" value="1"/>
</dbReference>
<dbReference type="PANTHER" id="PTHR32063:SF18">
    <property type="entry name" value="CATION EFFLUX SYSTEM PROTEIN"/>
    <property type="match status" value="1"/>
</dbReference>
<evidence type="ECO:0000313" key="3">
    <source>
        <dbReference type="Proteomes" id="UP000705230"/>
    </source>
</evidence>
<dbReference type="AlphaFoldDB" id="A0A937M2Q5"/>
<reference evidence="2" key="1">
    <citation type="submission" date="2020-10" db="EMBL/GenBank/DDBJ databases">
        <title>Microbiome of the Black Sea water column analyzed by genome centric metagenomics.</title>
        <authorList>
            <person name="Cabello-Yeves P.J."/>
            <person name="Callieri C."/>
            <person name="Picazo A."/>
            <person name="Mehrshad M."/>
            <person name="Haro-Moreno J.M."/>
            <person name="Roda-Garcia J."/>
            <person name="Dzembekova N."/>
            <person name="Slabakova V."/>
            <person name="Slabakova N."/>
            <person name="Moncheva S."/>
            <person name="Rodriguez-Valera F."/>
        </authorList>
    </citation>
    <scope>NUCLEOTIDE SEQUENCE</scope>
    <source>
        <strain evidence="2">BS30m-G43</strain>
    </source>
</reference>
<feature type="transmembrane region" description="Helical" evidence="1">
    <location>
        <begin position="431"/>
        <end position="453"/>
    </location>
</feature>
<dbReference type="PRINTS" id="PR00702">
    <property type="entry name" value="ACRIFLAVINRP"/>
</dbReference>
<feature type="transmembrane region" description="Helical" evidence="1">
    <location>
        <begin position="890"/>
        <end position="910"/>
    </location>
</feature>
<dbReference type="EMBL" id="JADHSG010000007">
    <property type="protein sequence ID" value="MBL6903572.1"/>
    <property type="molecule type" value="Genomic_DNA"/>
</dbReference>